<dbReference type="AlphaFoldDB" id="A0A8J3IZZ3"/>
<dbReference type="SUPFAM" id="SSF55729">
    <property type="entry name" value="Acyl-CoA N-acyltransferases (Nat)"/>
    <property type="match status" value="1"/>
</dbReference>
<dbReference type="GO" id="GO:0008999">
    <property type="term" value="F:protein-N-terminal-alanine acetyltransferase activity"/>
    <property type="evidence" value="ECO:0007669"/>
    <property type="project" value="TreeGrafter"/>
</dbReference>
<organism evidence="2 3">
    <name type="scientific">Actinocatenispora rupis</name>
    <dbReference type="NCBI Taxonomy" id="519421"/>
    <lineage>
        <taxon>Bacteria</taxon>
        <taxon>Bacillati</taxon>
        <taxon>Actinomycetota</taxon>
        <taxon>Actinomycetes</taxon>
        <taxon>Micromonosporales</taxon>
        <taxon>Micromonosporaceae</taxon>
        <taxon>Actinocatenispora</taxon>
    </lineage>
</organism>
<dbReference type="PANTHER" id="PTHR43441:SF11">
    <property type="entry name" value="RIBOSOMAL-PROTEIN-SERINE ACETYLTRANSFERASE"/>
    <property type="match status" value="1"/>
</dbReference>
<dbReference type="Proteomes" id="UP000612808">
    <property type="component" value="Unassembled WGS sequence"/>
</dbReference>
<keyword evidence="3" id="KW-1185">Reference proteome</keyword>
<dbReference type="Gene3D" id="3.40.630.30">
    <property type="match status" value="1"/>
</dbReference>
<name>A0A8J3IZZ3_9ACTN</name>
<dbReference type="PANTHER" id="PTHR43441">
    <property type="entry name" value="RIBOSOMAL-PROTEIN-SERINE ACETYLTRANSFERASE"/>
    <property type="match status" value="1"/>
</dbReference>
<reference evidence="2" key="1">
    <citation type="submission" date="2021-01" db="EMBL/GenBank/DDBJ databases">
        <title>Whole genome shotgun sequence of Actinocatenispora rupis NBRC 107355.</title>
        <authorList>
            <person name="Komaki H."/>
            <person name="Tamura T."/>
        </authorList>
    </citation>
    <scope>NUCLEOTIDE SEQUENCE</scope>
    <source>
        <strain evidence="2">NBRC 107355</strain>
    </source>
</reference>
<evidence type="ECO:0000259" key="1">
    <source>
        <dbReference type="PROSITE" id="PS51186"/>
    </source>
</evidence>
<dbReference type="GO" id="GO:1990189">
    <property type="term" value="F:protein N-terminal-serine acetyltransferase activity"/>
    <property type="evidence" value="ECO:0007669"/>
    <property type="project" value="TreeGrafter"/>
</dbReference>
<dbReference type="EMBL" id="BOMB01000001">
    <property type="protein sequence ID" value="GID09505.1"/>
    <property type="molecule type" value="Genomic_DNA"/>
</dbReference>
<dbReference type="Pfam" id="PF13302">
    <property type="entry name" value="Acetyltransf_3"/>
    <property type="match status" value="1"/>
</dbReference>
<dbReference type="InterPro" id="IPR051908">
    <property type="entry name" value="Ribosomal_N-acetyltransferase"/>
</dbReference>
<gene>
    <name evidence="2" type="ORF">Aru02nite_03940</name>
</gene>
<dbReference type="RefSeq" id="WP_239076293.1">
    <property type="nucleotide sequence ID" value="NZ_BAAAZM010000010.1"/>
</dbReference>
<comment type="caution">
    <text evidence="2">The sequence shown here is derived from an EMBL/GenBank/DDBJ whole genome shotgun (WGS) entry which is preliminary data.</text>
</comment>
<sequence length="182" mass="20394">MRPVRLVTERLVLRRFRTEDAPALAAYRSDPAVARYQGWSAPVTEADARRLVRQFAAGSPDTPGWFQYAVVRADDGVLVGDVGVHRHENLRQAEIGYTLATAYQGLGYATEAVGAVLDDLFERGVVRISAECDARNERSARLLRRLGFTAEGHRRQATWLKGEWTDDLLFGLLATDPRPRRT</sequence>
<evidence type="ECO:0000313" key="2">
    <source>
        <dbReference type="EMBL" id="GID09505.1"/>
    </source>
</evidence>
<accession>A0A8J3IZZ3</accession>
<evidence type="ECO:0000313" key="3">
    <source>
        <dbReference type="Proteomes" id="UP000612808"/>
    </source>
</evidence>
<dbReference type="GO" id="GO:0005737">
    <property type="term" value="C:cytoplasm"/>
    <property type="evidence" value="ECO:0007669"/>
    <property type="project" value="TreeGrafter"/>
</dbReference>
<dbReference type="InterPro" id="IPR016181">
    <property type="entry name" value="Acyl_CoA_acyltransferase"/>
</dbReference>
<dbReference type="PROSITE" id="PS51186">
    <property type="entry name" value="GNAT"/>
    <property type="match status" value="1"/>
</dbReference>
<feature type="domain" description="N-acetyltransferase" evidence="1">
    <location>
        <begin position="11"/>
        <end position="175"/>
    </location>
</feature>
<dbReference type="InterPro" id="IPR000182">
    <property type="entry name" value="GNAT_dom"/>
</dbReference>
<proteinExistence type="predicted"/>
<protein>
    <submittedName>
        <fullName evidence="2">N-acetyltransferase</fullName>
    </submittedName>
</protein>